<gene>
    <name evidence="2" type="ORF">HNAJ_LOCUS6327</name>
</gene>
<evidence type="ECO:0000313" key="4">
    <source>
        <dbReference type="WBParaSite" id="HNAJ_0000633001-mRNA-1"/>
    </source>
</evidence>
<evidence type="ECO:0000256" key="1">
    <source>
        <dbReference type="SAM" id="Coils"/>
    </source>
</evidence>
<accession>A0A0R3TGY9</accession>
<feature type="coiled-coil region" evidence="1">
    <location>
        <begin position="39"/>
        <end position="84"/>
    </location>
</feature>
<keyword evidence="1" id="KW-0175">Coiled coil</keyword>
<keyword evidence="3" id="KW-1185">Reference proteome</keyword>
<dbReference type="Proteomes" id="UP000278807">
    <property type="component" value="Unassembled WGS sequence"/>
</dbReference>
<feature type="coiled-coil region" evidence="1">
    <location>
        <begin position="117"/>
        <end position="144"/>
    </location>
</feature>
<proteinExistence type="predicted"/>
<reference evidence="2 3" key="2">
    <citation type="submission" date="2018-11" db="EMBL/GenBank/DDBJ databases">
        <authorList>
            <consortium name="Pathogen Informatics"/>
        </authorList>
    </citation>
    <scope>NUCLEOTIDE SEQUENCE [LARGE SCALE GENOMIC DNA]</scope>
</reference>
<sequence>MAKCLFFSALRAQLGVNVGFKSIELKQRQRRLRMRNCDLSLKLKENEKALKRKEELSRDQQEFLKRHERELQDRKLRERDLEAKKQEEWENMNTSMDANRNRQLQNVMAQSKRQEIAAKHLEELRRLEEESLSIQAAKASTELELGRSMLESLKEFDESVTGSLQTLQEQAKYRCELDHFRNLKKIVEENRKACDMEMDRLYMEACAKDDVKRNENAEMKRNTGLEIGKYLRVRF</sequence>
<dbReference type="OrthoDB" id="6282987at2759"/>
<organism evidence="4">
    <name type="scientific">Rodentolepis nana</name>
    <name type="common">Dwarf tapeworm</name>
    <name type="synonym">Hymenolepis nana</name>
    <dbReference type="NCBI Taxonomy" id="102285"/>
    <lineage>
        <taxon>Eukaryota</taxon>
        <taxon>Metazoa</taxon>
        <taxon>Spiralia</taxon>
        <taxon>Lophotrochozoa</taxon>
        <taxon>Platyhelminthes</taxon>
        <taxon>Cestoda</taxon>
        <taxon>Eucestoda</taxon>
        <taxon>Cyclophyllidea</taxon>
        <taxon>Hymenolepididae</taxon>
        <taxon>Rodentolepis</taxon>
    </lineage>
</organism>
<reference evidence="4" key="1">
    <citation type="submission" date="2017-02" db="UniProtKB">
        <authorList>
            <consortium name="WormBaseParasite"/>
        </authorList>
    </citation>
    <scope>IDENTIFICATION</scope>
</reference>
<evidence type="ECO:0000313" key="2">
    <source>
        <dbReference type="EMBL" id="VDO02187.1"/>
    </source>
</evidence>
<name>A0A0R3TGY9_RODNA</name>
<protein>
    <submittedName>
        <fullName evidence="4">TPH domain-containing protein</fullName>
    </submittedName>
</protein>
<evidence type="ECO:0000313" key="3">
    <source>
        <dbReference type="Proteomes" id="UP000278807"/>
    </source>
</evidence>
<dbReference type="EMBL" id="UZAE01006695">
    <property type="protein sequence ID" value="VDO02187.1"/>
    <property type="molecule type" value="Genomic_DNA"/>
</dbReference>
<dbReference type="WBParaSite" id="HNAJ_0000633001-mRNA-1">
    <property type="protein sequence ID" value="HNAJ_0000633001-mRNA-1"/>
    <property type="gene ID" value="HNAJ_0000633001"/>
</dbReference>
<dbReference type="AlphaFoldDB" id="A0A0R3TGY9"/>